<evidence type="ECO:0000256" key="2">
    <source>
        <dbReference type="ARBA" id="ARBA00023015"/>
    </source>
</evidence>
<dbReference type="Gene3D" id="1.10.10.10">
    <property type="entry name" value="Winged helix-like DNA-binding domain superfamily/Winged helix DNA-binding domain"/>
    <property type="match status" value="1"/>
</dbReference>
<dbReference type="InterPro" id="IPR036388">
    <property type="entry name" value="WH-like_DNA-bd_sf"/>
</dbReference>
<dbReference type="PANTHER" id="PTHR43133">
    <property type="entry name" value="RNA POLYMERASE ECF-TYPE SIGMA FACTO"/>
    <property type="match status" value="1"/>
</dbReference>
<keyword evidence="4" id="KW-0238">DNA-binding</keyword>
<dbReference type="Proteomes" id="UP000561181">
    <property type="component" value="Unassembled WGS sequence"/>
</dbReference>
<dbReference type="CDD" id="cd06171">
    <property type="entry name" value="Sigma70_r4"/>
    <property type="match status" value="1"/>
</dbReference>
<gene>
    <name evidence="8" type="ORF">HKD42_04190</name>
</gene>
<evidence type="ECO:0000259" key="6">
    <source>
        <dbReference type="Pfam" id="PF04542"/>
    </source>
</evidence>
<dbReference type="PANTHER" id="PTHR43133:SF8">
    <property type="entry name" value="RNA POLYMERASE SIGMA FACTOR HI_1459-RELATED"/>
    <property type="match status" value="1"/>
</dbReference>
<dbReference type="InterPro" id="IPR013324">
    <property type="entry name" value="RNA_pol_sigma_r3/r4-like"/>
</dbReference>
<comment type="similarity">
    <text evidence="1">Belongs to the sigma-70 factor family. ECF subfamily.</text>
</comment>
<feature type="domain" description="RNA polymerase sigma factor 70 region 4 type 2" evidence="7">
    <location>
        <begin position="134"/>
        <end position="183"/>
    </location>
</feature>
<dbReference type="NCBIfam" id="TIGR02937">
    <property type="entry name" value="sigma70-ECF"/>
    <property type="match status" value="1"/>
</dbReference>
<dbReference type="InterPro" id="IPR039425">
    <property type="entry name" value="RNA_pol_sigma-70-like"/>
</dbReference>
<evidence type="ECO:0000313" key="9">
    <source>
        <dbReference type="Proteomes" id="UP000561181"/>
    </source>
</evidence>
<dbReference type="Gene3D" id="1.10.1740.10">
    <property type="match status" value="1"/>
</dbReference>
<dbReference type="RefSeq" id="WP_170010585.1">
    <property type="nucleotide sequence ID" value="NZ_JABCRE010000002.1"/>
</dbReference>
<dbReference type="SUPFAM" id="SSF88659">
    <property type="entry name" value="Sigma3 and sigma4 domains of RNA polymerase sigma factors"/>
    <property type="match status" value="1"/>
</dbReference>
<evidence type="ECO:0000256" key="5">
    <source>
        <dbReference type="ARBA" id="ARBA00023163"/>
    </source>
</evidence>
<dbReference type="GO" id="GO:0006352">
    <property type="term" value="P:DNA-templated transcription initiation"/>
    <property type="evidence" value="ECO:0007669"/>
    <property type="project" value="InterPro"/>
</dbReference>
<dbReference type="GO" id="GO:0016987">
    <property type="term" value="F:sigma factor activity"/>
    <property type="evidence" value="ECO:0007669"/>
    <property type="project" value="UniProtKB-KW"/>
</dbReference>
<keyword evidence="3" id="KW-0731">Sigma factor</keyword>
<evidence type="ECO:0000256" key="1">
    <source>
        <dbReference type="ARBA" id="ARBA00010641"/>
    </source>
</evidence>
<feature type="domain" description="RNA polymerase sigma-70 region 2" evidence="6">
    <location>
        <begin position="31"/>
        <end position="97"/>
    </location>
</feature>
<dbReference type="Pfam" id="PF04542">
    <property type="entry name" value="Sigma70_r2"/>
    <property type="match status" value="1"/>
</dbReference>
<name>A0A848QJJ9_9SPHN</name>
<evidence type="ECO:0000256" key="3">
    <source>
        <dbReference type="ARBA" id="ARBA00023082"/>
    </source>
</evidence>
<dbReference type="InterPro" id="IPR013249">
    <property type="entry name" value="RNA_pol_sigma70_r4_t2"/>
</dbReference>
<reference evidence="8 9" key="1">
    <citation type="submission" date="2020-04" db="EMBL/GenBank/DDBJ databases">
        <authorList>
            <person name="Liu A."/>
        </authorList>
    </citation>
    <scope>NUCLEOTIDE SEQUENCE [LARGE SCALE GENOMIC DNA]</scope>
    <source>
        <strain evidence="8 9">RZ02</strain>
    </source>
</reference>
<keyword evidence="9" id="KW-1185">Reference proteome</keyword>
<accession>A0A848QJJ9</accession>
<dbReference type="InterPro" id="IPR007627">
    <property type="entry name" value="RNA_pol_sigma70_r2"/>
</dbReference>
<comment type="caution">
    <text evidence="8">The sequence shown here is derived from an EMBL/GenBank/DDBJ whole genome shotgun (WGS) entry which is preliminary data.</text>
</comment>
<evidence type="ECO:0000256" key="4">
    <source>
        <dbReference type="ARBA" id="ARBA00023125"/>
    </source>
</evidence>
<dbReference type="GO" id="GO:0003677">
    <property type="term" value="F:DNA binding"/>
    <property type="evidence" value="ECO:0007669"/>
    <property type="project" value="UniProtKB-KW"/>
</dbReference>
<evidence type="ECO:0000259" key="7">
    <source>
        <dbReference type="Pfam" id="PF08281"/>
    </source>
</evidence>
<protein>
    <submittedName>
        <fullName evidence="8">RNA polymerase sigma factor</fullName>
    </submittedName>
</protein>
<keyword evidence="2" id="KW-0805">Transcription regulation</keyword>
<dbReference type="InterPro" id="IPR014284">
    <property type="entry name" value="RNA_pol_sigma-70_dom"/>
</dbReference>
<sequence>MTLSAHDDAQQPDGALIALAHSGKRQAFDVLMRRHEPRMTNLARRTMGNNSDAEDAVQEAMAAAWFKLGQFDQSLPFGPWITRIVLNKCRDQLRKRKVMKLFDFGQGNEVEQVALDSPDQHESAEAVQSLQFVQKEISNLPARLREALLLVTFDGQSHAEAATILGTTEKAIETRIYRARNRLREKLEKFEG</sequence>
<organism evidence="8 9">
    <name type="scientific">Pontixanthobacter rizhaonensis</name>
    <dbReference type="NCBI Taxonomy" id="2730337"/>
    <lineage>
        <taxon>Bacteria</taxon>
        <taxon>Pseudomonadati</taxon>
        <taxon>Pseudomonadota</taxon>
        <taxon>Alphaproteobacteria</taxon>
        <taxon>Sphingomonadales</taxon>
        <taxon>Erythrobacteraceae</taxon>
        <taxon>Pontixanthobacter</taxon>
    </lineage>
</organism>
<dbReference type="InterPro" id="IPR013325">
    <property type="entry name" value="RNA_pol_sigma_r2"/>
</dbReference>
<dbReference type="Pfam" id="PF08281">
    <property type="entry name" value="Sigma70_r4_2"/>
    <property type="match status" value="1"/>
</dbReference>
<evidence type="ECO:0000313" key="8">
    <source>
        <dbReference type="EMBL" id="NMW31254.1"/>
    </source>
</evidence>
<keyword evidence="5" id="KW-0804">Transcription</keyword>
<dbReference type="AlphaFoldDB" id="A0A848QJJ9"/>
<dbReference type="EMBL" id="JABCRE010000002">
    <property type="protein sequence ID" value="NMW31254.1"/>
    <property type="molecule type" value="Genomic_DNA"/>
</dbReference>
<dbReference type="SUPFAM" id="SSF88946">
    <property type="entry name" value="Sigma2 domain of RNA polymerase sigma factors"/>
    <property type="match status" value="1"/>
</dbReference>
<proteinExistence type="inferred from homology"/>